<sequence>MKTHRFLRSAFIALPLTALIALSGCVSPTPPRPVVAYPVSYQIPVSNTQVVSSDGPQNLNTSPTQDVTVEPGKTLYYQVVSPIDVTLTLSELPVSTAASTARIGQMQGTTFTSSITPTTSAIRFTFSASQANSSGTLRFTLSDRPIAPAVTSIH</sequence>
<dbReference type="OrthoDB" id="9870071at2"/>
<protein>
    <recommendedName>
        <fullName evidence="4">Lipoprotein</fullName>
    </recommendedName>
</protein>
<evidence type="ECO:0000313" key="3">
    <source>
        <dbReference type="Proteomes" id="UP000217265"/>
    </source>
</evidence>
<name>A0A290Q788_9BACT</name>
<accession>A0A290Q788</accession>
<reference evidence="2 3" key="1">
    <citation type="submission" date="2017-09" db="EMBL/GenBank/DDBJ databases">
        <title>Complete genome sequence of Verrucomicrobial strain HZ-65, isolated from freshwater.</title>
        <authorList>
            <person name="Choi A."/>
        </authorList>
    </citation>
    <scope>NUCLEOTIDE SEQUENCE [LARGE SCALE GENOMIC DNA]</scope>
    <source>
        <strain evidence="2 3">HZ-65</strain>
    </source>
</reference>
<organism evidence="2 3">
    <name type="scientific">Nibricoccus aquaticus</name>
    <dbReference type="NCBI Taxonomy" id="2576891"/>
    <lineage>
        <taxon>Bacteria</taxon>
        <taxon>Pseudomonadati</taxon>
        <taxon>Verrucomicrobiota</taxon>
        <taxon>Opitutia</taxon>
        <taxon>Opitutales</taxon>
        <taxon>Opitutaceae</taxon>
        <taxon>Nibricoccus</taxon>
    </lineage>
</organism>
<keyword evidence="1" id="KW-0732">Signal</keyword>
<dbReference type="RefSeq" id="WP_096055986.1">
    <property type="nucleotide sequence ID" value="NZ_CP023344.1"/>
</dbReference>
<dbReference type="EMBL" id="CP023344">
    <property type="protein sequence ID" value="ATC64354.1"/>
    <property type="molecule type" value="Genomic_DNA"/>
</dbReference>
<gene>
    <name evidence="2" type="ORF">CMV30_10530</name>
</gene>
<feature type="signal peptide" evidence="1">
    <location>
        <begin position="1"/>
        <end position="23"/>
    </location>
</feature>
<keyword evidence="3" id="KW-1185">Reference proteome</keyword>
<feature type="chain" id="PRO_5012877555" description="Lipoprotein" evidence="1">
    <location>
        <begin position="24"/>
        <end position="154"/>
    </location>
</feature>
<evidence type="ECO:0000256" key="1">
    <source>
        <dbReference type="SAM" id="SignalP"/>
    </source>
</evidence>
<dbReference type="PROSITE" id="PS51257">
    <property type="entry name" value="PROKAR_LIPOPROTEIN"/>
    <property type="match status" value="1"/>
</dbReference>
<dbReference type="AlphaFoldDB" id="A0A290Q788"/>
<proteinExistence type="predicted"/>
<dbReference type="KEGG" id="vbh:CMV30_10530"/>
<evidence type="ECO:0000313" key="2">
    <source>
        <dbReference type="EMBL" id="ATC64354.1"/>
    </source>
</evidence>
<dbReference type="Proteomes" id="UP000217265">
    <property type="component" value="Chromosome"/>
</dbReference>
<evidence type="ECO:0008006" key="4">
    <source>
        <dbReference type="Google" id="ProtNLM"/>
    </source>
</evidence>